<feature type="transmembrane region" description="Helical" evidence="4">
    <location>
        <begin position="6"/>
        <end position="23"/>
    </location>
</feature>
<keyword evidence="1 5" id="KW-0378">Hydrolase</keyword>
<dbReference type="OrthoDB" id="9814760at2"/>
<dbReference type="Gene3D" id="3.40.50.1820">
    <property type="entry name" value="alpha/beta hydrolase"/>
    <property type="match status" value="1"/>
</dbReference>
<dbReference type="STRING" id="398720.MED217_12444"/>
<dbReference type="RefSeq" id="WP_009780845.1">
    <property type="nucleotide sequence ID" value="NZ_CH672395.1"/>
</dbReference>
<evidence type="ECO:0000313" key="5">
    <source>
        <dbReference type="EMBL" id="EAQ49666.1"/>
    </source>
</evidence>
<dbReference type="SUPFAM" id="SSF53474">
    <property type="entry name" value="alpha/beta-Hydrolases"/>
    <property type="match status" value="1"/>
</dbReference>
<feature type="transmembrane region" description="Helical" evidence="4">
    <location>
        <begin position="80"/>
        <end position="102"/>
    </location>
</feature>
<dbReference type="HOGENOM" id="CLU_026278_2_1_10"/>
<feature type="transmembrane region" description="Helical" evidence="4">
    <location>
        <begin position="28"/>
        <end position="45"/>
    </location>
</feature>
<dbReference type="Proteomes" id="UP000001601">
    <property type="component" value="Unassembled WGS sequence"/>
</dbReference>
<reference evidence="5 6" key="1">
    <citation type="journal article" date="2007" name="Nature">
        <title>Light stimulates growth of proteorhodopsin-containing marine Flavobacteria.</title>
        <authorList>
            <person name="Gomez-Consarnau L."/>
            <person name="Gonzalez J.M."/>
            <person name="Coll-Llado M."/>
            <person name="Gourdon P."/>
            <person name="Pascher T."/>
            <person name="Neutze R."/>
            <person name="Pedros-Alio C."/>
            <person name="Pinhassi J."/>
        </authorList>
    </citation>
    <scope>NUCLEOTIDE SEQUENCE [LARGE SCALE GENOMIC DNA]</scope>
    <source>
        <strain evidence="5 6">MED217</strain>
    </source>
</reference>
<name>A3XLA7_LEEBM</name>
<gene>
    <name evidence="5" type="ORF">MED217_12444</name>
</gene>
<evidence type="ECO:0000313" key="6">
    <source>
        <dbReference type="Proteomes" id="UP000001601"/>
    </source>
</evidence>
<keyword evidence="4" id="KW-0472">Membrane</keyword>
<proteinExistence type="predicted"/>
<dbReference type="AlphaFoldDB" id="A3XLA7"/>
<dbReference type="PANTHER" id="PTHR10272">
    <property type="entry name" value="PLATELET-ACTIVATING FACTOR ACETYLHYDROLASE"/>
    <property type="match status" value="1"/>
</dbReference>
<dbReference type="GO" id="GO:0016042">
    <property type="term" value="P:lipid catabolic process"/>
    <property type="evidence" value="ECO:0007669"/>
    <property type="project" value="UniProtKB-KW"/>
</dbReference>
<keyword evidence="2" id="KW-0442">Lipid degradation</keyword>
<evidence type="ECO:0000256" key="3">
    <source>
        <dbReference type="ARBA" id="ARBA00023098"/>
    </source>
</evidence>
<dbReference type="InterPro" id="IPR029058">
    <property type="entry name" value="AB_hydrolase_fold"/>
</dbReference>
<dbReference type="eggNOG" id="COG4188">
    <property type="taxonomic scope" value="Bacteria"/>
</dbReference>
<evidence type="ECO:0000256" key="1">
    <source>
        <dbReference type="ARBA" id="ARBA00022801"/>
    </source>
</evidence>
<protein>
    <submittedName>
        <fullName evidence="5">Carboxylic ester hydrolase</fullName>
    </submittedName>
</protein>
<evidence type="ECO:0000256" key="4">
    <source>
        <dbReference type="SAM" id="Phobius"/>
    </source>
</evidence>
<sequence length="487" mass="53742">MRFFEIVLLLVLTGLPFIWKPLARRIPLVLILGVLAALVVLQLVLEGYRWQLLPAYVLVLILTARILLTDATQAFRFSVLAVLRGLGYGILLGVAWVLPVVLPVFDLPQPSGAYAVGTDTVLVQTARDEPITATPEDRRKFMVKIWYPAAPKAATTTPEAYVDDASRAGFATKYGLPASALNYLDHIQTYVYPEGSIAEGSFPVLLFSHGYGSKATGYYALLSELASQGYVVINMNHTYESLGAVFPNGEHAYFDYEYQQRLAKDAMQTITPIQEAFANGLTFEQRHPIVQEAVQDYFEGAIQARWVADMQSVLKLLPRWNANGALKGHLQLDAVGVLGHSVGGGAAGRLALVDDRIKAGANLDGIQWGKKIDTVFQKPFLYVSADWPPEHEDLNAHIYHKKSTSVFYESKILGSGHPNFMDIPFMIPVPSLSGSGSIDPELGMEIITQLVAGFFDTHLKHQESVNLKALAERYEALELNVYEGMEE</sequence>
<keyword evidence="4" id="KW-0812">Transmembrane</keyword>
<organism evidence="5 6">
    <name type="scientific">Leeuwenhoekiella blandensis (strain CECT 7118 / CCUG 51940 / KCTC 22103 / MED217)</name>
    <name type="common">Flavobacterium sp. (strain MED217)</name>
    <dbReference type="NCBI Taxonomy" id="398720"/>
    <lineage>
        <taxon>Bacteria</taxon>
        <taxon>Pseudomonadati</taxon>
        <taxon>Bacteroidota</taxon>
        <taxon>Flavobacteriia</taxon>
        <taxon>Flavobacteriales</taxon>
        <taxon>Flavobacteriaceae</taxon>
        <taxon>Leeuwenhoekiella</taxon>
    </lineage>
</organism>
<comment type="caution">
    <text evidence="5">The sequence shown here is derived from an EMBL/GenBank/DDBJ whole genome shotgun (WGS) entry which is preliminary data.</text>
</comment>
<keyword evidence="4" id="KW-1133">Transmembrane helix</keyword>
<feature type="transmembrane region" description="Helical" evidence="4">
    <location>
        <begin position="51"/>
        <end position="68"/>
    </location>
</feature>
<keyword evidence="6" id="KW-1185">Reference proteome</keyword>
<accession>A3XLA7</accession>
<keyword evidence="3" id="KW-0443">Lipid metabolism</keyword>
<dbReference type="Pfam" id="PF03403">
    <property type="entry name" value="PAF-AH_p_II"/>
    <property type="match status" value="1"/>
</dbReference>
<dbReference type="PANTHER" id="PTHR10272:SF0">
    <property type="entry name" value="PLATELET-ACTIVATING FACTOR ACETYLHYDROLASE"/>
    <property type="match status" value="1"/>
</dbReference>
<evidence type="ECO:0000256" key="2">
    <source>
        <dbReference type="ARBA" id="ARBA00022963"/>
    </source>
</evidence>
<dbReference type="GO" id="GO:0003847">
    <property type="term" value="F:1-alkyl-2-acetylglycerophosphocholine esterase activity"/>
    <property type="evidence" value="ECO:0007669"/>
    <property type="project" value="TreeGrafter"/>
</dbReference>
<dbReference type="EMBL" id="AANC01000004">
    <property type="protein sequence ID" value="EAQ49666.1"/>
    <property type="molecule type" value="Genomic_DNA"/>
</dbReference>